<dbReference type="KEGG" id="aten:116292950"/>
<dbReference type="Gene3D" id="1.10.510.10">
    <property type="entry name" value="Transferase(Phosphotransferase) domain 1"/>
    <property type="match status" value="1"/>
</dbReference>
<dbReference type="PANTHER" id="PTHR44329:SF214">
    <property type="entry name" value="PROTEIN KINASE DOMAIN-CONTAINING PROTEIN"/>
    <property type="match status" value="1"/>
</dbReference>
<sequence length="629" mass="70257">MNSIRKSFRQKSKSILGEGSFGTSHKVVKDNAVVVKKISVVSTDQEMDTFCQEYQRLGNSLKEKIYFARLHSVNLTTRKGQSRLECVTEFMEYNLPSFINREDTAPKIFVEDISRITRQVAKALNFLHDPEQGTIIVHRHLTPNNILIKIEETGKLRAMIADAGLAQTFEKSFASMKITVDEDRYMAPEIHGNICNQRMADKFSPAVDVFSLGIISLEMCIGQPPEPLLTSQQVQSDLQNMDDHHPLKGLLLSCLQVNPDDRISALEVARRLKRDENFKNDVIRYDIQEMKKVLVSHYDVWKAVRARTIENIQERDLEDVIKNLNKVHRNVGIAKASSSTAALIGGGIALGGFIASFFTAGIAIPVMIAGAAMAATGGLFTAGSQATGKVISRAQLKNIRGDIADDILESQSLRKDFDKFDALFERNFERYISQDQERQDEEIYGCLKNVLDLPNFDDFMLSNNMKVGGIRSVFSAFTAASLTTNVGVQGTRLATAAFQTLSVAGRAAHLLGGIMSAISIPIDIYFIYTSIDELKKESESEAAKAIQELNEGMVLNERSSKDFVEDYINMKVHTLIRERQHQRQIHQNEAQEHDEGEQNIGGLTMIGIEKMAGPEDYEGFYVGNSCFYA</sequence>
<evidence type="ECO:0000313" key="3">
    <source>
        <dbReference type="Proteomes" id="UP000515163"/>
    </source>
</evidence>
<protein>
    <submittedName>
        <fullName evidence="4">Uncharacterized protein LOC116292950</fullName>
    </submittedName>
</protein>
<feature type="transmembrane region" description="Helical" evidence="1">
    <location>
        <begin position="362"/>
        <end position="383"/>
    </location>
</feature>
<dbReference type="InterPro" id="IPR000719">
    <property type="entry name" value="Prot_kinase_dom"/>
</dbReference>
<feature type="domain" description="Protein kinase" evidence="2">
    <location>
        <begin position="10"/>
        <end position="278"/>
    </location>
</feature>
<proteinExistence type="predicted"/>
<feature type="transmembrane region" description="Helical" evidence="1">
    <location>
        <begin position="336"/>
        <end position="356"/>
    </location>
</feature>
<keyword evidence="1" id="KW-0472">Membrane</keyword>
<organism evidence="3 4">
    <name type="scientific">Actinia tenebrosa</name>
    <name type="common">Australian red waratah sea anemone</name>
    <dbReference type="NCBI Taxonomy" id="6105"/>
    <lineage>
        <taxon>Eukaryota</taxon>
        <taxon>Metazoa</taxon>
        <taxon>Cnidaria</taxon>
        <taxon>Anthozoa</taxon>
        <taxon>Hexacorallia</taxon>
        <taxon>Actiniaria</taxon>
        <taxon>Actiniidae</taxon>
        <taxon>Actinia</taxon>
    </lineage>
</organism>
<keyword evidence="3" id="KW-1185">Reference proteome</keyword>
<dbReference type="InterPro" id="IPR011009">
    <property type="entry name" value="Kinase-like_dom_sf"/>
</dbReference>
<name>A0A6P8HTY9_ACTTE</name>
<dbReference type="RefSeq" id="XP_031556160.1">
    <property type="nucleotide sequence ID" value="XM_031700300.1"/>
</dbReference>
<evidence type="ECO:0000313" key="4">
    <source>
        <dbReference type="RefSeq" id="XP_031556160.1"/>
    </source>
</evidence>
<gene>
    <name evidence="4" type="primary">LOC116292950</name>
</gene>
<dbReference type="InterPro" id="IPR051681">
    <property type="entry name" value="Ser/Thr_Kinases-Pseudokinases"/>
</dbReference>
<evidence type="ECO:0000259" key="2">
    <source>
        <dbReference type="PROSITE" id="PS50011"/>
    </source>
</evidence>
<accession>A0A6P8HTY9</accession>
<dbReference type="AlphaFoldDB" id="A0A6P8HTY9"/>
<dbReference type="PANTHER" id="PTHR44329">
    <property type="entry name" value="SERINE/THREONINE-PROTEIN KINASE TNNI3K-RELATED"/>
    <property type="match status" value="1"/>
</dbReference>
<dbReference type="Pfam" id="PF00069">
    <property type="entry name" value="Pkinase"/>
    <property type="match status" value="1"/>
</dbReference>
<dbReference type="Proteomes" id="UP000515163">
    <property type="component" value="Unplaced"/>
</dbReference>
<feature type="transmembrane region" description="Helical" evidence="1">
    <location>
        <begin position="469"/>
        <end position="488"/>
    </location>
</feature>
<dbReference type="GeneID" id="116292950"/>
<dbReference type="GO" id="GO:0005524">
    <property type="term" value="F:ATP binding"/>
    <property type="evidence" value="ECO:0007669"/>
    <property type="project" value="InterPro"/>
</dbReference>
<dbReference type="SUPFAM" id="SSF56112">
    <property type="entry name" value="Protein kinase-like (PK-like)"/>
    <property type="match status" value="1"/>
</dbReference>
<dbReference type="OrthoDB" id="10252171at2759"/>
<keyword evidence="1" id="KW-1133">Transmembrane helix</keyword>
<dbReference type="PROSITE" id="PS50011">
    <property type="entry name" value="PROTEIN_KINASE_DOM"/>
    <property type="match status" value="1"/>
</dbReference>
<dbReference type="InParanoid" id="A0A6P8HTY9"/>
<reference evidence="4" key="1">
    <citation type="submission" date="2025-08" db="UniProtKB">
        <authorList>
            <consortium name="RefSeq"/>
        </authorList>
    </citation>
    <scope>IDENTIFICATION</scope>
    <source>
        <tissue evidence="4">Tentacle</tissue>
    </source>
</reference>
<keyword evidence="1" id="KW-0812">Transmembrane</keyword>
<dbReference type="GO" id="GO:0004674">
    <property type="term" value="F:protein serine/threonine kinase activity"/>
    <property type="evidence" value="ECO:0007669"/>
    <property type="project" value="TreeGrafter"/>
</dbReference>
<feature type="transmembrane region" description="Helical" evidence="1">
    <location>
        <begin position="508"/>
        <end position="528"/>
    </location>
</feature>
<evidence type="ECO:0000256" key="1">
    <source>
        <dbReference type="SAM" id="Phobius"/>
    </source>
</evidence>